<evidence type="ECO:0000313" key="5">
    <source>
        <dbReference type="Proteomes" id="UP001642483"/>
    </source>
</evidence>
<dbReference type="PROSITE" id="PS50005">
    <property type="entry name" value="TPR"/>
    <property type="match status" value="3"/>
</dbReference>
<dbReference type="EMBL" id="CAWYQH010000097">
    <property type="protein sequence ID" value="CAK8683425.1"/>
    <property type="molecule type" value="Genomic_DNA"/>
</dbReference>
<keyword evidence="1" id="KW-0677">Repeat</keyword>
<gene>
    <name evidence="4" type="ORF">CVLEPA_LOCUS14502</name>
</gene>
<name>A0ABP0FW65_CLALP</name>
<sequence length="202" mass="22978">MEAVKFPMDLYKPHSLYNMLGQSLYRVGRFEEAERWFKASLTEKPDHVPAFLTYAKLLSRIGRSDKANNYYQRALHLKDNCDVYQHYGAFLSAADKHAEAVTLTEQGLGVCGSKDYMSLLAAANVHRQAKSYEKAKDYYRSTIKLQPNIASAHMNLGAILHLQGFYVEAKKCYLKALQHKPGDVLITENLSKLERILSTSKK</sequence>
<evidence type="ECO:0000256" key="1">
    <source>
        <dbReference type="ARBA" id="ARBA00022737"/>
    </source>
</evidence>
<dbReference type="PANTHER" id="PTHR44216:SF3">
    <property type="entry name" value="PROTEIN O-MANNOSYL-TRANSFERASE TMTC2"/>
    <property type="match status" value="1"/>
</dbReference>
<dbReference type="Pfam" id="PF13181">
    <property type="entry name" value="TPR_8"/>
    <property type="match status" value="1"/>
</dbReference>
<dbReference type="SUPFAM" id="SSF48452">
    <property type="entry name" value="TPR-like"/>
    <property type="match status" value="1"/>
</dbReference>
<keyword evidence="2 3" id="KW-0802">TPR repeat</keyword>
<organism evidence="4 5">
    <name type="scientific">Clavelina lepadiformis</name>
    <name type="common">Light-bulb sea squirt</name>
    <name type="synonym">Ascidia lepadiformis</name>
    <dbReference type="NCBI Taxonomy" id="159417"/>
    <lineage>
        <taxon>Eukaryota</taxon>
        <taxon>Metazoa</taxon>
        <taxon>Chordata</taxon>
        <taxon>Tunicata</taxon>
        <taxon>Ascidiacea</taxon>
        <taxon>Aplousobranchia</taxon>
        <taxon>Clavelinidae</taxon>
        <taxon>Clavelina</taxon>
    </lineage>
</organism>
<evidence type="ECO:0000256" key="2">
    <source>
        <dbReference type="ARBA" id="ARBA00022803"/>
    </source>
</evidence>
<accession>A0ABP0FW65</accession>
<comment type="caution">
    <text evidence="4">The sequence shown here is derived from an EMBL/GenBank/DDBJ whole genome shotgun (WGS) entry which is preliminary data.</text>
</comment>
<dbReference type="Pfam" id="PF07719">
    <property type="entry name" value="TPR_2"/>
    <property type="match status" value="1"/>
</dbReference>
<proteinExistence type="predicted"/>
<feature type="repeat" description="TPR" evidence="3">
    <location>
        <begin position="14"/>
        <end position="47"/>
    </location>
</feature>
<feature type="repeat" description="TPR" evidence="3">
    <location>
        <begin position="150"/>
        <end position="183"/>
    </location>
</feature>
<protein>
    <submittedName>
        <fullName evidence="4">Uncharacterized protein</fullName>
    </submittedName>
</protein>
<dbReference type="Gene3D" id="1.25.40.10">
    <property type="entry name" value="Tetratricopeptide repeat domain"/>
    <property type="match status" value="2"/>
</dbReference>
<dbReference type="InterPro" id="IPR013105">
    <property type="entry name" value="TPR_2"/>
</dbReference>
<dbReference type="Pfam" id="PF14559">
    <property type="entry name" value="TPR_19"/>
    <property type="match status" value="1"/>
</dbReference>
<dbReference type="InterPro" id="IPR019734">
    <property type="entry name" value="TPR_rpt"/>
</dbReference>
<dbReference type="SMART" id="SM00028">
    <property type="entry name" value="TPR"/>
    <property type="match status" value="4"/>
</dbReference>
<dbReference type="InterPro" id="IPR011990">
    <property type="entry name" value="TPR-like_helical_dom_sf"/>
</dbReference>
<reference evidence="4 5" key="1">
    <citation type="submission" date="2024-02" db="EMBL/GenBank/DDBJ databases">
        <authorList>
            <person name="Daric V."/>
            <person name="Darras S."/>
        </authorList>
    </citation>
    <scope>NUCLEOTIDE SEQUENCE [LARGE SCALE GENOMIC DNA]</scope>
</reference>
<evidence type="ECO:0000313" key="4">
    <source>
        <dbReference type="EMBL" id="CAK8683425.1"/>
    </source>
</evidence>
<keyword evidence="5" id="KW-1185">Reference proteome</keyword>
<evidence type="ECO:0000256" key="3">
    <source>
        <dbReference type="PROSITE-ProRule" id="PRU00339"/>
    </source>
</evidence>
<dbReference type="PANTHER" id="PTHR44216">
    <property type="entry name" value="PROTEIN O-MANNOSYL-TRANSFERASE TMTC2"/>
    <property type="match status" value="1"/>
</dbReference>
<feature type="repeat" description="TPR" evidence="3">
    <location>
        <begin position="116"/>
        <end position="149"/>
    </location>
</feature>
<dbReference type="Proteomes" id="UP001642483">
    <property type="component" value="Unassembled WGS sequence"/>
</dbReference>
<dbReference type="InterPro" id="IPR052384">
    <property type="entry name" value="TMTC_O-mannosyltransferase"/>
</dbReference>